<evidence type="ECO:0000313" key="2">
    <source>
        <dbReference type="Proteomes" id="UP000265566"/>
    </source>
</evidence>
<organism evidence="1 2">
    <name type="scientific">Medicago truncatula</name>
    <name type="common">Barrel medic</name>
    <name type="synonym">Medicago tribuloides</name>
    <dbReference type="NCBI Taxonomy" id="3880"/>
    <lineage>
        <taxon>Eukaryota</taxon>
        <taxon>Viridiplantae</taxon>
        <taxon>Streptophyta</taxon>
        <taxon>Embryophyta</taxon>
        <taxon>Tracheophyta</taxon>
        <taxon>Spermatophyta</taxon>
        <taxon>Magnoliopsida</taxon>
        <taxon>eudicotyledons</taxon>
        <taxon>Gunneridae</taxon>
        <taxon>Pentapetalae</taxon>
        <taxon>rosids</taxon>
        <taxon>fabids</taxon>
        <taxon>Fabales</taxon>
        <taxon>Fabaceae</taxon>
        <taxon>Papilionoideae</taxon>
        <taxon>50 kb inversion clade</taxon>
        <taxon>NPAAA clade</taxon>
        <taxon>Hologalegina</taxon>
        <taxon>IRL clade</taxon>
        <taxon>Trifolieae</taxon>
        <taxon>Medicago</taxon>
    </lineage>
</organism>
<gene>
    <name evidence="1" type="ORF">MtrunA17_Chr7g0243281</name>
</gene>
<comment type="caution">
    <text evidence="1">The sequence shown here is derived from an EMBL/GenBank/DDBJ whole genome shotgun (WGS) entry which is preliminary data.</text>
</comment>
<protein>
    <submittedName>
        <fullName evidence="1">Uncharacterized protein</fullName>
    </submittedName>
</protein>
<dbReference type="Proteomes" id="UP000265566">
    <property type="component" value="Chromosome 7"/>
</dbReference>
<proteinExistence type="predicted"/>
<reference evidence="2" key="1">
    <citation type="journal article" date="2018" name="Nat. Plants">
        <title>Whole-genome landscape of Medicago truncatula symbiotic genes.</title>
        <authorList>
            <person name="Pecrix Y."/>
            <person name="Staton S.E."/>
            <person name="Sallet E."/>
            <person name="Lelandais-Briere C."/>
            <person name="Moreau S."/>
            <person name="Carrere S."/>
            <person name="Blein T."/>
            <person name="Jardinaud M.F."/>
            <person name="Latrasse D."/>
            <person name="Zouine M."/>
            <person name="Zahm M."/>
            <person name="Kreplak J."/>
            <person name="Mayjonade B."/>
            <person name="Satge C."/>
            <person name="Perez M."/>
            <person name="Cauet S."/>
            <person name="Marande W."/>
            <person name="Chantry-Darmon C."/>
            <person name="Lopez-Roques C."/>
            <person name="Bouchez O."/>
            <person name="Berard A."/>
            <person name="Debelle F."/>
            <person name="Munos S."/>
            <person name="Bendahmane A."/>
            <person name="Berges H."/>
            <person name="Niebel A."/>
            <person name="Buitink J."/>
            <person name="Frugier F."/>
            <person name="Benhamed M."/>
            <person name="Crespi M."/>
            <person name="Gouzy J."/>
            <person name="Gamas P."/>
        </authorList>
    </citation>
    <scope>NUCLEOTIDE SEQUENCE [LARGE SCALE GENOMIC DNA]</scope>
    <source>
        <strain evidence="2">cv. Jemalong A17</strain>
    </source>
</reference>
<dbReference type="AlphaFoldDB" id="A0A396H6E3"/>
<sequence length="60" mass="5879">MAAFDEVFVGLWIVEATDDGPDGGDGCGDMLDDGGATLVGGDCVGVVAGDGVGDGGCWVW</sequence>
<name>A0A396H6E3_MEDTR</name>
<evidence type="ECO:0000313" key="1">
    <source>
        <dbReference type="EMBL" id="RHN46537.1"/>
    </source>
</evidence>
<accession>A0A396H6E3</accession>
<dbReference type="EMBL" id="PSQE01000007">
    <property type="protein sequence ID" value="RHN46537.1"/>
    <property type="molecule type" value="Genomic_DNA"/>
</dbReference>
<dbReference type="Gramene" id="rna41033">
    <property type="protein sequence ID" value="RHN46537.1"/>
    <property type="gene ID" value="gene41033"/>
</dbReference>